<sequence>MSHAHPPHSLPSTSTSAFTLVLGAVGKGRTCPHDLRCPPHIQIPFSATYYDLEHASARGTSTSSPGRGAVQTPWTATIDLESHYFDAYATSPVMTASASTFQLGGTRTTRRTWAIRHTQSPRPTPPYPGYRVAPVGQLQLLVKSPSSAVKVFLVPYDLRDLPVGGRLLARERTWVETAPAPPTPADASTNAQSTPSALPASTASTSPPLTPCSPPVARRESLRYALQLQFICVESDEPPSSSASPAMPESATTRHRAVSASASLPGISSHPTQSVSDGQTDQSMPTRKAYYVSKSIKVIFASNPQRRTRSPAPNAPTSSSRLRPRLRLHNAHNAPQRWAQVRGDEPPRQGLFTFLGWPRGGVGSPPQEMGGEATGSSYTCVFRRDPNPDFDCEFNTDTDTDFDLEFNRIGRGLEYPIPPVSPVSSPLSAPIPLPLLSPAAKFAQGRALPTIESRDTSRSSSPGPSSNGASAGSNGSNGPNGFPQRTASPQPPSIRIPVAQRYTRTKLRRGSGSIEERELSEKLRAMRMTTAEQDQEQERGIPGAPGTPGAPE</sequence>
<protein>
    <recommendedName>
        <fullName evidence="2">Atos-like conserved domain-containing protein</fullName>
    </recommendedName>
</protein>
<name>A0A427YJ06_9TREE</name>
<feature type="compositionally biased region" description="Polar residues" evidence="1">
    <location>
        <begin position="269"/>
        <end position="285"/>
    </location>
</feature>
<comment type="caution">
    <text evidence="3">The sequence shown here is derived from an EMBL/GenBank/DDBJ whole genome shotgun (WGS) entry which is preliminary data.</text>
</comment>
<feature type="compositionally biased region" description="Low complexity" evidence="1">
    <location>
        <begin position="193"/>
        <end position="207"/>
    </location>
</feature>
<keyword evidence="4" id="KW-1185">Reference proteome</keyword>
<evidence type="ECO:0000313" key="3">
    <source>
        <dbReference type="EMBL" id="RSH91075.1"/>
    </source>
</evidence>
<reference evidence="3 4" key="1">
    <citation type="submission" date="2018-11" db="EMBL/GenBank/DDBJ databases">
        <title>Genome sequence of Saitozyma podzolica DSM 27192.</title>
        <authorList>
            <person name="Aliyu H."/>
            <person name="Gorte O."/>
            <person name="Ochsenreither K."/>
        </authorList>
    </citation>
    <scope>NUCLEOTIDE SEQUENCE [LARGE SCALE GENOMIC DNA]</scope>
    <source>
        <strain evidence="3 4">DSM 27192</strain>
    </source>
</reference>
<feature type="compositionally biased region" description="Low complexity" evidence="1">
    <location>
        <begin position="238"/>
        <end position="251"/>
    </location>
</feature>
<dbReference type="InterPro" id="IPR025261">
    <property type="entry name" value="Atos-like_cons_dom"/>
</dbReference>
<organism evidence="3 4">
    <name type="scientific">Saitozyma podzolica</name>
    <dbReference type="NCBI Taxonomy" id="1890683"/>
    <lineage>
        <taxon>Eukaryota</taxon>
        <taxon>Fungi</taxon>
        <taxon>Dikarya</taxon>
        <taxon>Basidiomycota</taxon>
        <taxon>Agaricomycotina</taxon>
        <taxon>Tremellomycetes</taxon>
        <taxon>Tremellales</taxon>
        <taxon>Trimorphomycetaceae</taxon>
        <taxon>Saitozyma</taxon>
    </lineage>
</organism>
<dbReference type="Proteomes" id="UP000279259">
    <property type="component" value="Unassembled WGS sequence"/>
</dbReference>
<feature type="compositionally biased region" description="Low complexity" evidence="1">
    <location>
        <begin position="459"/>
        <end position="481"/>
    </location>
</feature>
<evidence type="ECO:0000313" key="4">
    <source>
        <dbReference type="Proteomes" id="UP000279259"/>
    </source>
</evidence>
<proteinExistence type="predicted"/>
<evidence type="ECO:0000256" key="1">
    <source>
        <dbReference type="SAM" id="MobiDB-lite"/>
    </source>
</evidence>
<dbReference type="Pfam" id="PF13915">
    <property type="entry name" value="DUF4210"/>
    <property type="match status" value="1"/>
</dbReference>
<dbReference type="InterPro" id="IPR051506">
    <property type="entry name" value="ATOS_Transcription_Regulators"/>
</dbReference>
<dbReference type="OrthoDB" id="8625101at2759"/>
<accession>A0A427YJ06</accession>
<dbReference type="SMART" id="SM01177">
    <property type="entry name" value="DUF4210"/>
    <property type="match status" value="1"/>
</dbReference>
<dbReference type="STRING" id="1890683.A0A427YJ06"/>
<dbReference type="PANTHER" id="PTHR13199">
    <property type="entry name" value="GH03947P"/>
    <property type="match status" value="1"/>
</dbReference>
<dbReference type="AlphaFoldDB" id="A0A427YJ06"/>
<evidence type="ECO:0000259" key="2">
    <source>
        <dbReference type="SMART" id="SM01177"/>
    </source>
</evidence>
<feature type="region of interest" description="Disordered" evidence="1">
    <location>
        <begin position="446"/>
        <end position="552"/>
    </location>
</feature>
<feature type="region of interest" description="Disordered" evidence="1">
    <location>
        <begin position="178"/>
        <end position="216"/>
    </location>
</feature>
<dbReference type="PANTHER" id="PTHR13199:SF11">
    <property type="entry name" value="PROTEIN ATOSSA"/>
    <property type="match status" value="1"/>
</dbReference>
<gene>
    <name evidence="3" type="ORF">EHS25_010251</name>
</gene>
<dbReference type="EMBL" id="RSCD01000009">
    <property type="protein sequence ID" value="RSH91075.1"/>
    <property type="molecule type" value="Genomic_DNA"/>
</dbReference>
<feature type="compositionally biased region" description="Low complexity" evidence="1">
    <location>
        <begin position="540"/>
        <end position="552"/>
    </location>
</feature>
<feature type="region of interest" description="Disordered" evidence="1">
    <location>
        <begin position="237"/>
        <end position="285"/>
    </location>
</feature>
<feature type="domain" description="Atos-like conserved" evidence="2">
    <location>
        <begin position="9"/>
        <end position="75"/>
    </location>
</feature>
<feature type="region of interest" description="Disordered" evidence="1">
    <location>
        <begin position="301"/>
        <end position="323"/>
    </location>
</feature>
<feature type="compositionally biased region" description="Basic and acidic residues" evidence="1">
    <location>
        <begin position="514"/>
        <end position="524"/>
    </location>
</feature>